<keyword evidence="2" id="KW-1185">Reference proteome</keyword>
<organism evidence="1 2">
    <name type="scientific">Rangifer tarandus platyrhynchus</name>
    <name type="common">Svalbard reindeer</name>
    <dbReference type="NCBI Taxonomy" id="3082113"/>
    <lineage>
        <taxon>Eukaryota</taxon>
        <taxon>Metazoa</taxon>
        <taxon>Chordata</taxon>
        <taxon>Craniata</taxon>
        <taxon>Vertebrata</taxon>
        <taxon>Euteleostomi</taxon>
        <taxon>Mammalia</taxon>
        <taxon>Eutheria</taxon>
        <taxon>Laurasiatheria</taxon>
        <taxon>Artiodactyla</taxon>
        <taxon>Ruminantia</taxon>
        <taxon>Pecora</taxon>
        <taxon>Cervidae</taxon>
        <taxon>Odocoileinae</taxon>
        <taxon>Rangifer</taxon>
    </lineage>
</organism>
<gene>
    <name evidence="1" type="ORF">MRATA1EN1_LOCUS11261</name>
</gene>
<proteinExistence type="predicted"/>
<name>A0ABN8YRG7_RANTA</name>
<sequence>MLRKAFSSFLVIREVSFEAGSEMIEVYATRVRNVTHVLKSEENVSSGELVLPVASEVTVITELAASSILFFFLAHHLVKLLNFLYFFRGNSIILILNVSTLSHCDM</sequence>
<accession>A0ABN8YRG7</accession>
<dbReference type="EMBL" id="OX459956">
    <property type="protein sequence ID" value="CAI9162299.1"/>
    <property type="molecule type" value="Genomic_DNA"/>
</dbReference>
<reference evidence="1" key="1">
    <citation type="submission" date="2023-04" db="EMBL/GenBank/DDBJ databases">
        <authorList>
            <consortium name="ELIXIR-Norway"/>
        </authorList>
    </citation>
    <scope>NUCLEOTIDE SEQUENCE [LARGE SCALE GENOMIC DNA]</scope>
</reference>
<evidence type="ECO:0000313" key="2">
    <source>
        <dbReference type="Proteomes" id="UP001176941"/>
    </source>
</evidence>
<dbReference type="Proteomes" id="UP001176941">
    <property type="component" value="Chromosome 20"/>
</dbReference>
<evidence type="ECO:0000313" key="1">
    <source>
        <dbReference type="EMBL" id="CAI9162299.1"/>
    </source>
</evidence>
<protein>
    <submittedName>
        <fullName evidence="1">Uncharacterized protein</fullName>
    </submittedName>
</protein>